<dbReference type="PANTHER" id="PTHR30529">
    <property type="entry name" value="CYTOCHROME B561"/>
    <property type="match status" value="1"/>
</dbReference>
<protein>
    <recommendedName>
        <fullName evidence="14">Cytochrome b561 bacterial/Ni-hydrogenase domain-containing protein</fullName>
    </recommendedName>
</protein>
<evidence type="ECO:0000256" key="11">
    <source>
        <dbReference type="ARBA" id="ARBA00023136"/>
    </source>
</evidence>
<feature type="transmembrane region" description="Helical" evidence="13">
    <location>
        <begin position="108"/>
        <end position="125"/>
    </location>
</feature>
<keyword evidence="6 13" id="KW-0812">Transmembrane</keyword>
<evidence type="ECO:0000256" key="4">
    <source>
        <dbReference type="ARBA" id="ARBA00022475"/>
    </source>
</evidence>
<dbReference type="OrthoDB" id="1247465at2"/>
<dbReference type="SUPFAM" id="SSF81342">
    <property type="entry name" value="Transmembrane di-heme cytochromes"/>
    <property type="match status" value="1"/>
</dbReference>
<gene>
    <name evidence="15" type="ORF">VZ95_17825</name>
</gene>
<dbReference type="Proteomes" id="UP000033774">
    <property type="component" value="Unassembled WGS sequence"/>
</dbReference>
<dbReference type="Pfam" id="PF01292">
    <property type="entry name" value="Ni_hydr_CYTB"/>
    <property type="match status" value="1"/>
</dbReference>
<feature type="transmembrane region" description="Helical" evidence="13">
    <location>
        <begin position="12"/>
        <end position="33"/>
    </location>
</feature>
<dbReference type="InterPro" id="IPR052168">
    <property type="entry name" value="Cytochrome_b561_oxidase"/>
</dbReference>
<comment type="subcellular location">
    <subcellularLocation>
        <location evidence="2">Cell membrane</location>
        <topology evidence="2">Multi-pass membrane protein</topology>
    </subcellularLocation>
</comment>
<evidence type="ECO:0000313" key="15">
    <source>
        <dbReference type="EMBL" id="KJV08433.1"/>
    </source>
</evidence>
<dbReference type="GO" id="GO:0020037">
    <property type="term" value="F:heme binding"/>
    <property type="evidence" value="ECO:0007669"/>
    <property type="project" value="TreeGrafter"/>
</dbReference>
<evidence type="ECO:0000313" key="16">
    <source>
        <dbReference type="Proteomes" id="UP000033774"/>
    </source>
</evidence>
<evidence type="ECO:0000256" key="12">
    <source>
        <dbReference type="ARBA" id="ARBA00037975"/>
    </source>
</evidence>
<dbReference type="InterPro" id="IPR011577">
    <property type="entry name" value="Cyt_b561_bac/Ni-Hgenase"/>
</dbReference>
<dbReference type="GO" id="GO:0009055">
    <property type="term" value="F:electron transfer activity"/>
    <property type="evidence" value="ECO:0007669"/>
    <property type="project" value="InterPro"/>
</dbReference>
<keyword evidence="3" id="KW-0813">Transport</keyword>
<dbReference type="PANTHER" id="PTHR30529:SF1">
    <property type="entry name" value="CYTOCHROME B561 HOMOLOG 2"/>
    <property type="match status" value="1"/>
</dbReference>
<evidence type="ECO:0000256" key="6">
    <source>
        <dbReference type="ARBA" id="ARBA00022692"/>
    </source>
</evidence>
<comment type="cofactor">
    <cofactor evidence="1">
        <name>heme b</name>
        <dbReference type="ChEBI" id="CHEBI:60344"/>
    </cofactor>
</comment>
<dbReference type="EMBL" id="LAJY01000585">
    <property type="protein sequence ID" value="KJV08433.1"/>
    <property type="molecule type" value="Genomic_DNA"/>
</dbReference>
<evidence type="ECO:0000256" key="3">
    <source>
        <dbReference type="ARBA" id="ARBA00022448"/>
    </source>
</evidence>
<evidence type="ECO:0000256" key="8">
    <source>
        <dbReference type="ARBA" id="ARBA00022982"/>
    </source>
</evidence>
<dbReference type="GO" id="GO:0046872">
    <property type="term" value="F:metal ion binding"/>
    <property type="evidence" value="ECO:0007669"/>
    <property type="project" value="UniProtKB-KW"/>
</dbReference>
<keyword evidence="8" id="KW-0249">Electron transport</keyword>
<evidence type="ECO:0000256" key="9">
    <source>
        <dbReference type="ARBA" id="ARBA00022989"/>
    </source>
</evidence>
<keyword evidence="16" id="KW-1185">Reference proteome</keyword>
<keyword evidence="5" id="KW-0349">Heme</keyword>
<name>A0A0F3IPF0_9PROT</name>
<evidence type="ECO:0000256" key="7">
    <source>
        <dbReference type="ARBA" id="ARBA00022723"/>
    </source>
</evidence>
<proteinExistence type="inferred from homology"/>
<organism evidence="15 16">
    <name type="scientific">Elstera litoralis</name>
    <dbReference type="NCBI Taxonomy" id="552518"/>
    <lineage>
        <taxon>Bacteria</taxon>
        <taxon>Pseudomonadati</taxon>
        <taxon>Pseudomonadota</taxon>
        <taxon>Alphaproteobacteria</taxon>
        <taxon>Rhodospirillales</taxon>
        <taxon>Rhodospirillaceae</taxon>
        <taxon>Elstera</taxon>
    </lineage>
</organism>
<reference evidence="15 16" key="1">
    <citation type="submission" date="2015-03" db="EMBL/GenBank/DDBJ databases">
        <title>Draft genome sequence of Elstera litoralis.</title>
        <authorList>
            <person name="Rahalkar M.C."/>
            <person name="Dhakephalkar P.K."/>
            <person name="Pore S.D."/>
            <person name="Arora P."/>
            <person name="Kapse N.G."/>
            <person name="Pandit P.S."/>
        </authorList>
    </citation>
    <scope>NUCLEOTIDE SEQUENCE [LARGE SCALE GENOMIC DNA]</scope>
    <source>
        <strain evidence="15 16">Dia-1</strain>
    </source>
</reference>
<keyword evidence="4" id="KW-1003">Cell membrane</keyword>
<accession>A0A0F3IPF0</accession>
<dbReference type="InterPro" id="IPR016174">
    <property type="entry name" value="Di-haem_cyt_TM"/>
</dbReference>
<evidence type="ECO:0000256" key="2">
    <source>
        <dbReference type="ARBA" id="ARBA00004651"/>
    </source>
</evidence>
<feature type="domain" description="Cytochrome b561 bacterial/Ni-hydrogenase" evidence="14">
    <location>
        <begin position="4"/>
        <end position="173"/>
    </location>
</feature>
<feature type="transmembrane region" description="Helical" evidence="13">
    <location>
        <begin position="137"/>
        <end position="159"/>
    </location>
</feature>
<dbReference type="GO" id="GO:0005886">
    <property type="term" value="C:plasma membrane"/>
    <property type="evidence" value="ECO:0007669"/>
    <property type="project" value="UniProtKB-SubCell"/>
</dbReference>
<dbReference type="RefSeq" id="WP_045777057.1">
    <property type="nucleotide sequence ID" value="NZ_LAJY01000585.1"/>
</dbReference>
<evidence type="ECO:0000256" key="13">
    <source>
        <dbReference type="SAM" id="Phobius"/>
    </source>
</evidence>
<keyword evidence="10" id="KW-0408">Iron</keyword>
<evidence type="ECO:0000256" key="5">
    <source>
        <dbReference type="ARBA" id="ARBA00022617"/>
    </source>
</evidence>
<dbReference type="AlphaFoldDB" id="A0A0F3IPF0"/>
<evidence type="ECO:0000259" key="14">
    <source>
        <dbReference type="Pfam" id="PF01292"/>
    </source>
</evidence>
<keyword evidence="11 13" id="KW-0472">Membrane</keyword>
<keyword evidence="7" id="KW-0479">Metal-binding</keyword>
<dbReference type="GO" id="GO:0022904">
    <property type="term" value="P:respiratory electron transport chain"/>
    <property type="evidence" value="ECO:0007669"/>
    <property type="project" value="InterPro"/>
</dbReference>
<dbReference type="Gene3D" id="1.20.950.20">
    <property type="entry name" value="Transmembrane di-heme cytochromes, Chain C"/>
    <property type="match status" value="1"/>
</dbReference>
<comment type="similarity">
    <text evidence="12">Belongs to the cytochrome b561 family.</text>
</comment>
<keyword evidence="9 13" id="KW-1133">Transmembrane helix</keyword>
<comment type="caution">
    <text evidence="15">The sequence shown here is derived from an EMBL/GenBank/DDBJ whole genome shotgun (WGS) entry which is preliminary data.</text>
</comment>
<evidence type="ECO:0000256" key="1">
    <source>
        <dbReference type="ARBA" id="ARBA00001970"/>
    </source>
</evidence>
<feature type="transmembrane region" description="Helical" evidence="13">
    <location>
        <begin position="83"/>
        <end position="101"/>
    </location>
</feature>
<evidence type="ECO:0000256" key="10">
    <source>
        <dbReference type="ARBA" id="ARBA00023004"/>
    </source>
</evidence>
<sequence length="175" mass="19257">MTDRYPTALRIIHWGMGLLIVLTIALGLFMGRVEPGAMMNRLFDLHRSFGILVLGLIILRAWLRWRGPLPPDAPGMPPVQTLVVKIVHLGFYAILLALPVLGWLGSSAYGAPVIFFGQITLPALIGPDKALAAQLFFLHEVGAFTLIGLIILHVLGVLYHQLVLRDGLLHRMGPF</sequence>
<feature type="transmembrane region" description="Helical" evidence="13">
    <location>
        <begin position="45"/>
        <end position="63"/>
    </location>
</feature>